<dbReference type="Proteomes" id="UP000314294">
    <property type="component" value="Unassembled WGS sequence"/>
</dbReference>
<evidence type="ECO:0000313" key="1">
    <source>
        <dbReference type="EMBL" id="TNN75799.1"/>
    </source>
</evidence>
<dbReference type="AlphaFoldDB" id="A0A4Z2ICJ9"/>
<name>A0A4Z2ICJ9_9TELE</name>
<protein>
    <submittedName>
        <fullName evidence="1">Uncharacterized protein</fullName>
    </submittedName>
</protein>
<gene>
    <name evidence="1" type="ORF">EYF80_013946</name>
</gene>
<reference evidence="1 2" key="1">
    <citation type="submission" date="2019-03" db="EMBL/GenBank/DDBJ databases">
        <title>First draft genome of Liparis tanakae, snailfish: a comprehensive survey of snailfish specific genes.</title>
        <authorList>
            <person name="Kim W."/>
            <person name="Song I."/>
            <person name="Jeong J.-H."/>
            <person name="Kim D."/>
            <person name="Kim S."/>
            <person name="Ryu S."/>
            <person name="Song J.Y."/>
            <person name="Lee S.K."/>
        </authorList>
    </citation>
    <scope>NUCLEOTIDE SEQUENCE [LARGE SCALE GENOMIC DNA]</scope>
    <source>
        <tissue evidence="1">Muscle</tissue>
    </source>
</reference>
<keyword evidence="2" id="KW-1185">Reference proteome</keyword>
<dbReference type="EMBL" id="SRLO01000099">
    <property type="protein sequence ID" value="TNN75799.1"/>
    <property type="molecule type" value="Genomic_DNA"/>
</dbReference>
<evidence type="ECO:0000313" key="2">
    <source>
        <dbReference type="Proteomes" id="UP000314294"/>
    </source>
</evidence>
<proteinExistence type="predicted"/>
<organism evidence="1 2">
    <name type="scientific">Liparis tanakae</name>
    <name type="common">Tanaka's snailfish</name>
    <dbReference type="NCBI Taxonomy" id="230148"/>
    <lineage>
        <taxon>Eukaryota</taxon>
        <taxon>Metazoa</taxon>
        <taxon>Chordata</taxon>
        <taxon>Craniata</taxon>
        <taxon>Vertebrata</taxon>
        <taxon>Euteleostomi</taxon>
        <taxon>Actinopterygii</taxon>
        <taxon>Neopterygii</taxon>
        <taxon>Teleostei</taxon>
        <taxon>Neoteleostei</taxon>
        <taxon>Acanthomorphata</taxon>
        <taxon>Eupercaria</taxon>
        <taxon>Perciformes</taxon>
        <taxon>Cottioidei</taxon>
        <taxon>Cottales</taxon>
        <taxon>Liparidae</taxon>
        <taxon>Liparis</taxon>
    </lineage>
</organism>
<sequence length="156" mass="17048">MWGNKPCGFFHGSLQFRSRPMLRAASRVRWPGPLTDGPGEGIVCLPSVPAQLEVINTGNLIQRQETPLPPTEFKLNALLFFFAKSRFALLNPAEPHTTWPSGAVNVVTSITQPEDGPEPVTTKDSGLELPLWALYLRLEAPNFPIGADSLSVEEGL</sequence>
<comment type="caution">
    <text evidence="1">The sequence shown here is derived from an EMBL/GenBank/DDBJ whole genome shotgun (WGS) entry which is preliminary data.</text>
</comment>
<accession>A0A4Z2ICJ9</accession>